<evidence type="ECO:0000256" key="7">
    <source>
        <dbReference type="ARBA" id="ARBA00023004"/>
    </source>
</evidence>
<evidence type="ECO:0000256" key="1">
    <source>
        <dbReference type="ARBA" id="ARBA00002918"/>
    </source>
</evidence>
<dbReference type="EMBL" id="SLTU01000001">
    <property type="protein sequence ID" value="TDA76192.1"/>
    <property type="molecule type" value="Genomic_DNA"/>
</dbReference>
<evidence type="ECO:0000256" key="9">
    <source>
        <dbReference type="RuleBase" id="RU362053"/>
    </source>
</evidence>
<keyword evidence="3 9" id="KW-0004">4Fe-4S</keyword>
<dbReference type="PROSITE" id="PS51918">
    <property type="entry name" value="RADICAL_SAM"/>
    <property type="match status" value="1"/>
</dbReference>
<feature type="domain" description="Radical SAM core" evidence="10">
    <location>
        <begin position="13"/>
        <end position="234"/>
    </location>
</feature>
<evidence type="ECO:0000313" key="12">
    <source>
        <dbReference type="EMBL" id="KAA5396930.1"/>
    </source>
</evidence>
<evidence type="ECO:0000313" key="20">
    <source>
        <dbReference type="Proteomes" id="UP000294527"/>
    </source>
</evidence>
<reference evidence="22 23" key="2">
    <citation type="journal article" date="2019" name="Nat. Med.">
        <title>A library of human gut bacterial isolates paired with longitudinal multiomics data enables mechanistic microbiome research.</title>
        <authorList>
            <person name="Poyet M."/>
            <person name="Groussin M."/>
            <person name="Gibbons S.M."/>
            <person name="Avila-Pacheco J."/>
            <person name="Jiang X."/>
            <person name="Kearney S.M."/>
            <person name="Perrotta A.R."/>
            <person name="Berdy B."/>
            <person name="Zhao S."/>
            <person name="Lieberman T.D."/>
            <person name="Swanson P.K."/>
            <person name="Smith M."/>
            <person name="Roesemann S."/>
            <person name="Alexander J.E."/>
            <person name="Rich S.A."/>
            <person name="Livny J."/>
            <person name="Vlamakis H."/>
            <person name="Clish C."/>
            <person name="Bullock K."/>
            <person name="Deik A."/>
            <person name="Scott J."/>
            <person name="Pierce K.A."/>
            <person name="Xavier R.J."/>
            <person name="Alm E.J."/>
        </authorList>
    </citation>
    <scope>NUCLEOTIDE SEQUENCE [LARGE SCALE GENOMIC DNA]</scope>
    <source>
        <strain evidence="12 23">BIOML-A1</strain>
        <strain evidence="11 24">BIOML-A25</strain>
        <strain evidence="13 22">BIOML-A4</strain>
    </source>
</reference>
<evidence type="ECO:0000313" key="22">
    <source>
        <dbReference type="Proteomes" id="UP000441162"/>
    </source>
</evidence>
<keyword evidence="7 9" id="KW-0408">Iron</keyword>
<evidence type="ECO:0000256" key="6">
    <source>
        <dbReference type="ARBA" id="ARBA00023002"/>
    </source>
</evidence>
<dbReference type="Proteomes" id="UP000777173">
    <property type="component" value="Unassembled WGS sequence"/>
</dbReference>
<keyword evidence="12" id="KW-0670">Pyruvate</keyword>
<dbReference type="Proteomes" id="UP000294527">
    <property type="component" value="Unassembled WGS sequence"/>
</dbReference>
<evidence type="ECO:0000313" key="13">
    <source>
        <dbReference type="EMBL" id="KAA5407897.1"/>
    </source>
</evidence>
<evidence type="ECO:0000313" key="24">
    <source>
        <dbReference type="Proteomes" id="UP000481700"/>
    </source>
</evidence>
<dbReference type="Proteomes" id="UP000441162">
    <property type="component" value="Unassembled WGS sequence"/>
</dbReference>
<dbReference type="EMBL" id="QRZL01000015">
    <property type="protein sequence ID" value="RGV74315.1"/>
    <property type="molecule type" value="Genomic_DNA"/>
</dbReference>
<comment type="caution">
    <text evidence="12">The sequence shown here is derived from an EMBL/GenBank/DDBJ whole genome shotgun (WGS) entry which is preliminary data.</text>
</comment>
<comment type="catalytic activity">
    <reaction evidence="9">
        <text>glycyl-[formate C-acetyltransferase] + reduced [flavodoxin] + S-adenosyl-L-methionine = glycin-2-yl radical-[formate C-acetyltransferase] + semiquinone [flavodoxin] + 5'-deoxyadenosine + L-methionine + H(+)</text>
        <dbReference type="Rhea" id="RHEA:19225"/>
        <dbReference type="Rhea" id="RHEA-COMP:10622"/>
        <dbReference type="Rhea" id="RHEA-COMP:12190"/>
        <dbReference type="Rhea" id="RHEA-COMP:12191"/>
        <dbReference type="Rhea" id="RHEA-COMP:14480"/>
        <dbReference type="ChEBI" id="CHEBI:15378"/>
        <dbReference type="ChEBI" id="CHEBI:17319"/>
        <dbReference type="ChEBI" id="CHEBI:29947"/>
        <dbReference type="ChEBI" id="CHEBI:32722"/>
        <dbReference type="ChEBI" id="CHEBI:57618"/>
        <dbReference type="ChEBI" id="CHEBI:57844"/>
        <dbReference type="ChEBI" id="CHEBI:59789"/>
        <dbReference type="ChEBI" id="CHEBI:140311"/>
        <dbReference type="EC" id="1.97.1.4"/>
    </reaction>
</comment>
<dbReference type="PANTHER" id="PTHR30352">
    <property type="entry name" value="PYRUVATE FORMATE-LYASE-ACTIVATING ENZYME"/>
    <property type="match status" value="1"/>
</dbReference>
<sequence length="242" mass="27915">MIRVHSYESMGTFDGPGLRLVVFLQGCNFRCLYCANPDTIDTKGESTETTIDEIVRMAVSQKAFFGKKGGVTFSGGEPTLQAKALIPLFQRLKEQSIHICIDTNGSIWNEEVKELLQWTDLVLLDIKEFNNVRHRQLTERSNEQTIRTAGWLEKNGKPFWLRYVLVPGYSSFEEDIRALGEHFKNYQMIQRVEILPYHTLGVHKYEAMGKEYKLNGIKENTLKQLETAKTLFGEYFNTVYLN</sequence>
<dbReference type="EMBL" id="JAWDEV010000001">
    <property type="protein sequence ID" value="MDU0269025.1"/>
    <property type="molecule type" value="Genomic_DNA"/>
</dbReference>
<name>A0A076J7U9_9BACT</name>
<dbReference type="AlphaFoldDB" id="A0A076J7U9"/>
<dbReference type="Proteomes" id="UP001181086">
    <property type="component" value="Unassembled WGS sequence"/>
</dbReference>
<reference evidence="14" key="4">
    <citation type="submission" date="2021-06" db="EMBL/GenBank/DDBJ databases">
        <title>Collection of gut derived symbiotic bacterial strains cultured from healthy donors.</title>
        <authorList>
            <person name="Lin H."/>
            <person name="Littmann E."/>
            <person name="Pamer E.G."/>
        </authorList>
    </citation>
    <scope>NUCLEOTIDE SEQUENCE</scope>
    <source>
        <strain evidence="14">MSK.5.10</strain>
    </source>
</reference>
<dbReference type="Proteomes" id="UP000481616">
    <property type="component" value="Unassembled WGS sequence"/>
</dbReference>
<dbReference type="InterPro" id="IPR007197">
    <property type="entry name" value="rSAM"/>
</dbReference>
<dbReference type="GO" id="GO:0051539">
    <property type="term" value="F:4 iron, 4 sulfur cluster binding"/>
    <property type="evidence" value="ECO:0007669"/>
    <property type="project" value="UniProtKB-UniRule"/>
</dbReference>
<dbReference type="GO" id="GO:0005737">
    <property type="term" value="C:cytoplasm"/>
    <property type="evidence" value="ECO:0007669"/>
    <property type="project" value="UniProtKB-SubCell"/>
</dbReference>
<comment type="function">
    <text evidence="9">Activation of pyruvate formate-lyase under anaerobic conditions by generation of an organic free radical, using S-adenosylmethionine and reduced flavodoxin as cosubstrates to produce 5'-deoxy-adenosine.</text>
</comment>
<dbReference type="RefSeq" id="WP_007843960.1">
    <property type="nucleotide sequence ID" value="NZ_BAABYF010000001.1"/>
</dbReference>
<dbReference type="CDD" id="cd01335">
    <property type="entry name" value="Radical_SAM"/>
    <property type="match status" value="1"/>
</dbReference>
<dbReference type="InterPro" id="IPR058240">
    <property type="entry name" value="rSAM_sf"/>
</dbReference>
<dbReference type="EMBL" id="VVZA01000001">
    <property type="protein sequence ID" value="KAA5407897.1"/>
    <property type="molecule type" value="Genomic_DNA"/>
</dbReference>
<dbReference type="EMBL" id="VVYY01000011">
    <property type="protein sequence ID" value="KAA5396930.1"/>
    <property type="molecule type" value="Genomic_DNA"/>
</dbReference>
<evidence type="ECO:0000313" key="19">
    <source>
        <dbReference type="Proteomes" id="UP000283678"/>
    </source>
</evidence>
<dbReference type="Proteomes" id="UP000294834">
    <property type="component" value="Unassembled WGS sequence"/>
</dbReference>
<reference evidence="20 21" key="3">
    <citation type="journal article" date="2019" name="Nat. Microbiol.">
        <title>Genomic variation and strain-specific functional adaptation in the human gut microbiome during early life.</title>
        <authorList>
            <person name="Vatanen T."/>
            <person name="Plichta D.R."/>
            <person name="Somani J."/>
            <person name="Munch P.C."/>
            <person name="Arthur T.D."/>
            <person name="Hall A.B."/>
            <person name="Rudolf S."/>
            <person name="Oakeley E.J."/>
            <person name="Ke X."/>
            <person name="Young R.A."/>
            <person name="Haiser H.J."/>
            <person name="Kolde R."/>
            <person name="Yassour M."/>
            <person name="Luopajarvi K."/>
            <person name="Siljander H."/>
            <person name="Virtanen S.M."/>
            <person name="Ilonen J."/>
            <person name="Uibo R."/>
            <person name="Tillmann V."/>
            <person name="Mokurov S."/>
            <person name="Dorshakova N."/>
            <person name="Porter J.A."/>
            <person name="McHardy A.C."/>
            <person name="Lahdesmaki H."/>
            <person name="Vlamakis H."/>
            <person name="Huttenhower C."/>
            <person name="Knip M."/>
            <person name="Xavier R.J."/>
        </authorList>
    </citation>
    <scope>NUCLEOTIDE SEQUENCE [LARGE SCALE GENOMIC DNA]</scope>
    <source>
        <strain evidence="17 20">RJX1047</strain>
        <strain evidence="18 21">RJX1052</strain>
    </source>
</reference>
<dbReference type="EMBL" id="JAHOAX010000010">
    <property type="protein sequence ID" value="MBV3123906.1"/>
    <property type="molecule type" value="Genomic_DNA"/>
</dbReference>
<reference evidence="15" key="5">
    <citation type="submission" date="2023-10" db="EMBL/GenBank/DDBJ databases">
        <title>Genome of Potential pathogenic bacteria in Crohn's disease.</title>
        <authorList>
            <person name="Rodriguez-Palacios A."/>
        </authorList>
    </citation>
    <scope>NUCLEOTIDE SEQUENCE</scope>
    <source>
        <strain evidence="15">CavFT-hAR62</strain>
    </source>
</reference>
<evidence type="ECO:0000256" key="8">
    <source>
        <dbReference type="ARBA" id="ARBA00023014"/>
    </source>
</evidence>
<accession>A0A076J7U9</accession>
<dbReference type="Proteomes" id="UP000481700">
    <property type="component" value="Unassembled WGS sequence"/>
</dbReference>
<dbReference type="InterPro" id="IPR012838">
    <property type="entry name" value="PFL1_activating"/>
</dbReference>
<dbReference type="Proteomes" id="UP000283678">
    <property type="component" value="Unassembled WGS sequence"/>
</dbReference>
<keyword evidence="6 9" id="KW-0560">Oxidoreductase</keyword>
<dbReference type="GO" id="GO:0016829">
    <property type="term" value="F:lyase activity"/>
    <property type="evidence" value="ECO:0007669"/>
    <property type="project" value="UniProtKB-KW"/>
</dbReference>
<keyword evidence="4 9" id="KW-0949">S-adenosyl-L-methionine</keyword>
<dbReference type="GO" id="GO:0046872">
    <property type="term" value="F:metal ion binding"/>
    <property type="evidence" value="ECO:0007669"/>
    <property type="project" value="UniProtKB-UniRule"/>
</dbReference>
<dbReference type="KEGG" id="bdh:GV66_15385"/>
<keyword evidence="12" id="KW-0456">Lyase</keyword>
<dbReference type="InterPro" id="IPR006638">
    <property type="entry name" value="Elp3/MiaA/NifB-like_rSAM"/>
</dbReference>
<dbReference type="EMBL" id="VVZV01000013">
    <property type="protein sequence ID" value="KAA5318553.1"/>
    <property type="molecule type" value="Genomic_DNA"/>
</dbReference>
<dbReference type="SFLD" id="SFLDG01066">
    <property type="entry name" value="organic_radical-activating_enz"/>
    <property type="match status" value="1"/>
</dbReference>
<evidence type="ECO:0000313" key="16">
    <source>
        <dbReference type="EMBL" id="RGV74315.1"/>
    </source>
</evidence>
<evidence type="ECO:0000313" key="14">
    <source>
        <dbReference type="EMBL" id="MBV3123906.1"/>
    </source>
</evidence>
<evidence type="ECO:0000259" key="10">
    <source>
        <dbReference type="PROSITE" id="PS51918"/>
    </source>
</evidence>
<evidence type="ECO:0000313" key="21">
    <source>
        <dbReference type="Proteomes" id="UP000294834"/>
    </source>
</evidence>
<dbReference type="GO" id="GO:0043365">
    <property type="term" value="F:[formate-C-acetyltransferase]-activating enzyme activity"/>
    <property type="evidence" value="ECO:0007669"/>
    <property type="project" value="UniProtKB-UniRule"/>
</dbReference>
<evidence type="ECO:0000256" key="3">
    <source>
        <dbReference type="ARBA" id="ARBA00022485"/>
    </source>
</evidence>
<dbReference type="InterPro" id="IPR001989">
    <property type="entry name" value="Radical_activat_CS"/>
</dbReference>
<evidence type="ECO:0000313" key="23">
    <source>
        <dbReference type="Proteomes" id="UP000481616"/>
    </source>
</evidence>
<evidence type="ECO:0000256" key="4">
    <source>
        <dbReference type="ARBA" id="ARBA00022691"/>
    </source>
</evidence>
<reference evidence="16 19" key="1">
    <citation type="submission" date="2018-08" db="EMBL/GenBank/DDBJ databases">
        <title>A genome reference for cultivated species of the human gut microbiota.</title>
        <authorList>
            <person name="Zou Y."/>
            <person name="Xue W."/>
            <person name="Luo G."/>
        </authorList>
    </citation>
    <scope>NUCLEOTIDE SEQUENCE [LARGE SCALE GENOMIC DNA]</scope>
    <source>
        <strain evidence="16 19">AF14-1AC</strain>
    </source>
</reference>
<keyword evidence="9" id="KW-0963">Cytoplasm</keyword>
<dbReference type="EC" id="1.97.1.4" evidence="9"/>
<proteinExistence type="inferred from homology"/>
<dbReference type="InterPro" id="IPR034457">
    <property type="entry name" value="Organic_radical-activating"/>
</dbReference>
<dbReference type="InterPro" id="IPR013785">
    <property type="entry name" value="Aldolase_TIM"/>
</dbReference>
<comment type="cofactor">
    <cofactor evidence="9">
        <name>[4Fe-4S] cluster</name>
        <dbReference type="ChEBI" id="CHEBI:49883"/>
    </cofactor>
    <text evidence="9">Binds 1 [4Fe-4S] cluster. The cluster is coordinated with 3 cysteines and an exchangeable S-adenosyl-L-methionine.</text>
</comment>
<dbReference type="SFLD" id="SFLDS00029">
    <property type="entry name" value="Radical_SAM"/>
    <property type="match status" value="1"/>
</dbReference>
<dbReference type="Gene3D" id="3.20.20.70">
    <property type="entry name" value="Aldolase class I"/>
    <property type="match status" value="1"/>
</dbReference>
<dbReference type="EMBL" id="SLTX01000001">
    <property type="protein sequence ID" value="TDB07472.1"/>
    <property type="molecule type" value="Genomic_DNA"/>
</dbReference>
<dbReference type="SFLD" id="SFLDG01067">
    <property type="entry name" value="SPASM/twitch_domain_containing"/>
    <property type="match status" value="1"/>
</dbReference>
<protein>
    <recommendedName>
        <fullName evidence="9">Pyruvate formate-lyase-activating enzyme</fullName>
        <ecNumber evidence="9">1.97.1.4</ecNumber>
    </recommendedName>
</protein>
<organism evidence="12 23">
    <name type="scientific">Phocaeicola dorei</name>
    <dbReference type="NCBI Taxonomy" id="357276"/>
    <lineage>
        <taxon>Bacteria</taxon>
        <taxon>Pseudomonadati</taxon>
        <taxon>Bacteroidota</taxon>
        <taxon>Bacteroidia</taxon>
        <taxon>Bacteroidales</taxon>
        <taxon>Bacteroidaceae</taxon>
        <taxon>Phocaeicola</taxon>
    </lineage>
</organism>
<comment type="function">
    <text evidence="1">Activation of pyruvate formate-lyase 1 under anaerobic conditions by generation of an organic free radical, using S-adenosylmethionine and reduced flavodoxin as cosubstrates to produce 5'-deoxy-adenosine.</text>
</comment>
<evidence type="ECO:0000256" key="5">
    <source>
        <dbReference type="ARBA" id="ARBA00022723"/>
    </source>
</evidence>
<keyword evidence="8 9" id="KW-0411">Iron-sulfur</keyword>
<evidence type="ECO:0000313" key="17">
    <source>
        <dbReference type="EMBL" id="TDA76192.1"/>
    </source>
</evidence>
<dbReference type="SMART" id="SM00729">
    <property type="entry name" value="Elp3"/>
    <property type="match status" value="1"/>
</dbReference>
<dbReference type="NCBIfam" id="TIGR02493">
    <property type="entry name" value="PFLA"/>
    <property type="match status" value="1"/>
</dbReference>
<evidence type="ECO:0000256" key="2">
    <source>
        <dbReference type="ARBA" id="ARBA00009777"/>
    </source>
</evidence>
<evidence type="ECO:0000313" key="15">
    <source>
        <dbReference type="EMBL" id="MDU0269025.1"/>
    </source>
</evidence>
<dbReference type="SUPFAM" id="SSF102114">
    <property type="entry name" value="Radical SAM enzymes"/>
    <property type="match status" value="1"/>
</dbReference>
<evidence type="ECO:0000313" key="18">
    <source>
        <dbReference type="EMBL" id="TDB07472.1"/>
    </source>
</evidence>
<dbReference type="Pfam" id="PF04055">
    <property type="entry name" value="Radical_SAM"/>
    <property type="match status" value="1"/>
</dbReference>
<comment type="subcellular location">
    <subcellularLocation>
        <location evidence="9">Cytoplasm</location>
    </subcellularLocation>
</comment>
<keyword evidence="5 9" id="KW-0479">Metal-binding</keyword>
<comment type="similarity">
    <text evidence="2 9">Belongs to the organic radical-activating enzymes family.</text>
</comment>
<dbReference type="KEGG" id="bdo:EL88_07460"/>
<dbReference type="PANTHER" id="PTHR30352:SF5">
    <property type="entry name" value="PYRUVATE FORMATE-LYASE 1-ACTIVATING ENZYME"/>
    <property type="match status" value="1"/>
</dbReference>
<evidence type="ECO:0000313" key="11">
    <source>
        <dbReference type="EMBL" id="KAA5318553.1"/>
    </source>
</evidence>
<dbReference type="eggNOG" id="COG1180">
    <property type="taxonomic scope" value="Bacteria"/>
</dbReference>
<dbReference type="PROSITE" id="PS01087">
    <property type="entry name" value="RADICAL_ACTIVATING"/>
    <property type="match status" value="1"/>
</dbReference>
<gene>
    <name evidence="12" type="primary">pflA</name>
    <name evidence="16" type="ORF">DWW04_14830</name>
    <name evidence="17" type="ORF">E1I98_07435</name>
    <name evidence="18" type="ORF">E1J06_08590</name>
    <name evidence="13" type="ORF">F2Y51_00435</name>
    <name evidence="12" type="ORF">F2Y58_13880</name>
    <name evidence="11" type="ORF">F2Z07_12975</name>
    <name evidence="14" type="ORF">KSU80_12035</name>
    <name evidence="15" type="ORF">RVH45_03755</name>
</gene>